<organism evidence="1 2">
    <name type="scientific">Parasponia andersonii</name>
    <name type="common">Sponia andersonii</name>
    <dbReference type="NCBI Taxonomy" id="3476"/>
    <lineage>
        <taxon>Eukaryota</taxon>
        <taxon>Viridiplantae</taxon>
        <taxon>Streptophyta</taxon>
        <taxon>Embryophyta</taxon>
        <taxon>Tracheophyta</taxon>
        <taxon>Spermatophyta</taxon>
        <taxon>Magnoliopsida</taxon>
        <taxon>eudicotyledons</taxon>
        <taxon>Gunneridae</taxon>
        <taxon>Pentapetalae</taxon>
        <taxon>rosids</taxon>
        <taxon>fabids</taxon>
        <taxon>Rosales</taxon>
        <taxon>Cannabaceae</taxon>
        <taxon>Parasponia</taxon>
    </lineage>
</organism>
<protein>
    <submittedName>
        <fullName evidence="1">Uncharacterized protein</fullName>
    </submittedName>
</protein>
<sequence length="68" mass="7410">IRLDNPNSKLKLEARSKESPLEVVAMLSATMPSVESQSTPVPNISELSSKLHRGALSSRNHAGRLCLR</sequence>
<comment type="caution">
    <text evidence="1">The sequence shown here is derived from an EMBL/GenBank/DDBJ whole genome shotgun (WGS) entry which is preliminary data.</text>
</comment>
<dbReference type="AlphaFoldDB" id="A0A2P5A9J5"/>
<evidence type="ECO:0000313" key="2">
    <source>
        <dbReference type="Proteomes" id="UP000237105"/>
    </source>
</evidence>
<reference evidence="2" key="1">
    <citation type="submission" date="2016-06" db="EMBL/GenBank/DDBJ databases">
        <title>Parallel loss of symbiosis genes in relatives of nitrogen-fixing non-legume Parasponia.</title>
        <authorList>
            <person name="Van Velzen R."/>
            <person name="Holmer R."/>
            <person name="Bu F."/>
            <person name="Rutten L."/>
            <person name="Van Zeijl A."/>
            <person name="Liu W."/>
            <person name="Santuari L."/>
            <person name="Cao Q."/>
            <person name="Sharma T."/>
            <person name="Shen D."/>
            <person name="Roswanjaya Y."/>
            <person name="Wardhani T."/>
            <person name="Kalhor M.S."/>
            <person name="Jansen J."/>
            <person name="Van den Hoogen J."/>
            <person name="Gungor B."/>
            <person name="Hartog M."/>
            <person name="Hontelez J."/>
            <person name="Verver J."/>
            <person name="Yang W.-C."/>
            <person name="Schijlen E."/>
            <person name="Repin R."/>
            <person name="Schilthuizen M."/>
            <person name="Schranz E."/>
            <person name="Heidstra R."/>
            <person name="Miyata K."/>
            <person name="Fedorova E."/>
            <person name="Kohlen W."/>
            <person name="Bisseling T."/>
            <person name="Smit S."/>
            <person name="Geurts R."/>
        </authorList>
    </citation>
    <scope>NUCLEOTIDE SEQUENCE [LARGE SCALE GENOMIC DNA]</scope>
    <source>
        <strain evidence="2">cv. WU1-14</strain>
    </source>
</reference>
<gene>
    <name evidence="1" type="ORF">PanWU01x14_354690</name>
</gene>
<keyword evidence="2" id="KW-1185">Reference proteome</keyword>
<dbReference type="EMBL" id="JXTB01000749">
    <property type="protein sequence ID" value="PON33211.1"/>
    <property type="molecule type" value="Genomic_DNA"/>
</dbReference>
<feature type="non-terminal residue" evidence="1">
    <location>
        <position position="1"/>
    </location>
</feature>
<name>A0A2P5A9J5_PARAD</name>
<proteinExistence type="predicted"/>
<accession>A0A2P5A9J5</accession>
<dbReference type="Proteomes" id="UP000237105">
    <property type="component" value="Unassembled WGS sequence"/>
</dbReference>
<evidence type="ECO:0000313" key="1">
    <source>
        <dbReference type="EMBL" id="PON33211.1"/>
    </source>
</evidence>